<feature type="compositionally biased region" description="Polar residues" evidence="2">
    <location>
        <begin position="473"/>
        <end position="496"/>
    </location>
</feature>
<dbReference type="EMBL" id="JAOPGA020000078">
    <property type="protein sequence ID" value="KAL0476666.1"/>
    <property type="molecule type" value="Genomic_DNA"/>
</dbReference>
<reference evidence="3 4" key="1">
    <citation type="submission" date="2024-03" db="EMBL/GenBank/DDBJ databases">
        <title>The Acrasis kona genome and developmental transcriptomes reveal deep origins of eukaryotic multicellular pathways.</title>
        <authorList>
            <person name="Sheikh S."/>
            <person name="Fu C.-J."/>
            <person name="Brown M.W."/>
            <person name="Baldauf S.L."/>
        </authorList>
    </citation>
    <scope>NUCLEOTIDE SEQUENCE [LARGE SCALE GENOMIC DNA]</scope>
    <source>
        <strain evidence="3 4">ATCC MYA-3509</strain>
    </source>
</reference>
<organism evidence="3 4">
    <name type="scientific">Acrasis kona</name>
    <dbReference type="NCBI Taxonomy" id="1008807"/>
    <lineage>
        <taxon>Eukaryota</taxon>
        <taxon>Discoba</taxon>
        <taxon>Heterolobosea</taxon>
        <taxon>Tetramitia</taxon>
        <taxon>Eutetramitia</taxon>
        <taxon>Acrasidae</taxon>
        <taxon>Acrasis</taxon>
    </lineage>
</organism>
<evidence type="ECO:0000256" key="1">
    <source>
        <dbReference type="SAM" id="Coils"/>
    </source>
</evidence>
<dbReference type="Proteomes" id="UP001431209">
    <property type="component" value="Unassembled WGS sequence"/>
</dbReference>
<dbReference type="SUPFAM" id="SSF55073">
    <property type="entry name" value="Nucleotide cyclase"/>
    <property type="match status" value="1"/>
</dbReference>
<evidence type="ECO:0008006" key="5">
    <source>
        <dbReference type="Google" id="ProtNLM"/>
    </source>
</evidence>
<feature type="region of interest" description="Disordered" evidence="2">
    <location>
        <begin position="463"/>
        <end position="496"/>
    </location>
</feature>
<comment type="caution">
    <text evidence="3">The sequence shown here is derived from an EMBL/GenBank/DDBJ whole genome shotgun (WGS) entry which is preliminary data.</text>
</comment>
<dbReference type="AlphaFoldDB" id="A0AAW2YH33"/>
<evidence type="ECO:0000313" key="4">
    <source>
        <dbReference type="Proteomes" id="UP001431209"/>
    </source>
</evidence>
<protein>
    <recommendedName>
        <fullName evidence="5">Guanylate cyclase domain-containing protein</fullName>
    </recommendedName>
</protein>
<keyword evidence="1" id="KW-0175">Coiled coil</keyword>
<keyword evidence="4" id="KW-1185">Reference proteome</keyword>
<gene>
    <name evidence="3" type="ORF">AKO1_006211</name>
</gene>
<feature type="region of interest" description="Disordered" evidence="2">
    <location>
        <begin position="558"/>
        <end position="577"/>
    </location>
</feature>
<name>A0AAW2YH33_9EUKA</name>
<accession>A0AAW2YH33</accession>
<evidence type="ECO:0000313" key="3">
    <source>
        <dbReference type="EMBL" id="KAL0476666.1"/>
    </source>
</evidence>
<feature type="coiled-coil region" evidence="1">
    <location>
        <begin position="513"/>
        <end position="554"/>
    </location>
</feature>
<evidence type="ECO:0000256" key="2">
    <source>
        <dbReference type="SAM" id="MobiDB-lite"/>
    </source>
</evidence>
<proteinExistence type="predicted"/>
<dbReference type="InterPro" id="IPR029787">
    <property type="entry name" value="Nucleotide_cyclase"/>
</dbReference>
<sequence length="592" mass="66363">MMEESKGKKQFSIMEHVLGKDNAKRPKTEKERTFDQVKKHYDECVELYEKAPLFMETAFYMAKAEMARSINPADDQLISLYKNAEMSAKYHGLGFLRGIIMSRMVTLTKSSSLDDPVLVEQVFSHWSEIGAKRLCASLIDNYSALLRTPISSQKTIYENDKIFEDALMMNVHENGSRFAPTRQLLKQLGKDKSSDLQSGDCVMDDMAVICIGVANIKDIMQDKSASDMIHILGQFACSIMQSVESQNGFVERIYGQYAQTHAFFPGGTVDAVRASENVIKSLLELKIKIGKPIAINVGLCAGKVILGAVDCGYKLDTVVISDAQHKSALMQKLATLIGCDVLSHHSMLGSSMVNNVLLKVVLCTDKKSVLYIVDPTNAPLERAKLEFINAVNDMFCTKKFDQFYDVCCKINVAQAHESYVVYFKNVCNMYRNLELPENWCGEILVDHDANPIPIGSVKQLAQDSKTSLHKRQSTNLSQFETHKQAPTNDGSNDDLTVNNDDFYGSRTFSEDPNWEAQNEIRELRALLSQKDKRIESLLDKVLSTQLENDELRKQLMSSHIMDNGRRRSSSSNASSSIMSCLCLPSPNRIKPS</sequence>